<gene>
    <name evidence="2" type="ORF">MB84_21080</name>
</gene>
<evidence type="ECO:0000313" key="3">
    <source>
        <dbReference type="Proteomes" id="UP000035050"/>
    </source>
</evidence>
<reference evidence="2" key="1">
    <citation type="submission" date="2016-06" db="EMBL/GenBank/DDBJ databases">
        <title>Pandoraea oxalativorans DSM 23570 Genome Sequencing.</title>
        <authorList>
            <person name="Ee R."/>
            <person name="Lim Y.-L."/>
            <person name="Yong D."/>
            <person name="Yin W.-F."/>
            <person name="Chan K.-G."/>
        </authorList>
    </citation>
    <scope>NUCLEOTIDE SEQUENCE</scope>
    <source>
        <strain evidence="2">DSM 23570</strain>
    </source>
</reference>
<organism evidence="2 3">
    <name type="scientific">Pandoraea oxalativorans</name>
    <dbReference type="NCBI Taxonomy" id="573737"/>
    <lineage>
        <taxon>Bacteria</taxon>
        <taxon>Pseudomonadati</taxon>
        <taxon>Pseudomonadota</taxon>
        <taxon>Betaproteobacteria</taxon>
        <taxon>Burkholderiales</taxon>
        <taxon>Burkholderiaceae</taxon>
        <taxon>Pandoraea</taxon>
    </lineage>
</organism>
<feature type="transmembrane region" description="Helical" evidence="1">
    <location>
        <begin position="6"/>
        <end position="23"/>
    </location>
</feature>
<dbReference type="EMBL" id="CP011253">
    <property type="protein sequence ID" value="AKC71419.1"/>
    <property type="molecule type" value="Genomic_DNA"/>
</dbReference>
<dbReference type="AlphaFoldDB" id="A0A0E3U846"/>
<evidence type="ECO:0008006" key="4">
    <source>
        <dbReference type="Google" id="ProtNLM"/>
    </source>
</evidence>
<evidence type="ECO:0000256" key="1">
    <source>
        <dbReference type="SAM" id="Phobius"/>
    </source>
</evidence>
<feature type="transmembrane region" description="Helical" evidence="1">
    <location>
        <begin position="35"/>
        <end position="56"/>
    </location>
</feature>
<keyword evidence="1" id="KW-1133">Transmembrane helix</keyword>
<dbReference type="OrthoDB" id="8595906at2"/>
<keyword evidence="1" id="KW-0812">Transmembrane</keyword>
<keyword evidence="3" id="KW-1185">Reference proteome</keyword>
<name>A0A0E3U846_9BURK</name>
<keyword evidence="1" id="KW-0472">Membrane</keyword>
<evidence type="ECO:0000313" key="2">
    <source>
        <dbReference type="EMBL" id="AKC71419.1"/>
    </source>
</evidence>
<dbReference type="HOGENOM" id="CLU_197282_2_0_4"/>
<dbReference type="KEGG" id="pox:MB84_21080"/>
<protein>
    <recommendedName>
        <fullName evidence="4">DUF805 domain-containing protein</fullName>
    </recommendedName>
</protein>
<proteinExistence type="predicted"/>
<accession>A0A0E3U846</accession>
<dbReference type="Proteomes" id="UP000035050">
    <property type="component" value="Chromosome"/>
</dbReference>
<dbReference type="PATRIC" id="fig|573737.6.peg.5207"/>
<dbReference type="RefSeq" id="WP_046292542.1">
    <property type="nucleotide sequence ID" value="NZ_CP011253.3"/>
</dbReference>
<sequence>MGSLSIWHWLIALLFTIFFLYPYARIIRRAGFSRWWVLVAFVPLLNIVMIWVFAFVQWPSLEKKSSAPY</sequence>